<reference evidence="2 3" key="1">
    <citation type="submission" date="2021-12" db="EMBL/GenBank/DDBJ databases">
        <title>High titer production of polyol ester of fatty acids by Rhodotorula paludigena BS15 towards product separation-free biomass refinery.</title>
        <authorList>
            <person name="Mano J."/>
            <person name="Ono H."/>
            <person name="Tanaka T."/>
            <person name="Naito K."/>
            <person name="Sushida H."/>
            <person name="Ike M."/>
            <person name="Tokuyasu K."/>
            <person name="Kitaoka M."/>
        </authorList>
    </citation>
    <scope>NUCLEOTIDE SEQUENCE [LARGE SCALE GENOMIC DNA]</scope>
    <source>
        <strain evidence="2 3">BS15</strain>
    </source>
</reference>
<dbReference type="NCBIfam" id="NF040521">
    <property type="entry name" value="C45_proenzyme"/>
    <property type="match status" value="1"/>
</dbReference>
<dbReference type="PANTHER" id="PTHR34180">
    <property type="entry name" value="PEPTIDASE C45"/>
    <property type="match status" value="1"/>
</dbReference>
<evidence type="ECO:0000259" key="1">
    <source>
        <dbReference type="Pfam" id="PF03417"/>
    </source>
</evidence>
<keyword evidence="3" id="KW-1185">Reference proteome</keyword>
<name>A0AAV5GGG5_9BASI</name>
<dbReference type="InterPro" id="IPR047794">
    <property type="entry name" value="C45_proenzyme-like"/>
</dbReference>
<dbReference type="InterPro" id="IPR047801">
    <property type="entry name" value="Peptidase_C45"/>
</dbReference>
<dbReference type="EMBL" id="BQKY01000002">
    <property type="protein sequence ID" value="GJN87683.1"/>
    <property type="molecule type" value="Genomic_DNA"/>
</dbReference>
<dbReference type="Gene3D" id="3.60.60.10">
    <property type="entry name" value="Penicillin V Acylase, Chain A"/>
    <property type="match status" value="1"/>
</dbReference>
<feature type="domain" description="Peptidase C45 hydrolase" evidence="1">
    <location>
        <begin position="123"/>
        <end position="348"/>
    </location>
</feature>
<comment type="caution">
    <text evidence="2">The sequence shown here is derived from an EMBL/GenBank/DDBJ whole genome shotgun (WGS) entry which is preliminary data.</text>
</comment>
<dbReference type="Proteomes" id="UP001342314">
    <property type="component" value="Unassembled WGS sequence"/>
</dbReference>
<dbReference type="AlphaFoldDB" id="A0AAV5GGG5"/>
<dbReference type="InterPro" id="IPR005079">
    <property type="entry name" value="Peptidase_C45_hydrolase"/>
</dbReference>
<evidence type="ECO:0000313" key="3">
    <source>
        <dbReference type="Proteomes" id="UP001342314"/>
    </source>
</evidence>
<evidence type="ECO:0000313" key="2">
    <source>
        <dbReference type="EMBL" id="GJN87683.1"/>
    </source>
</evidence>
<dbReference type="Gene3D" id="1.10.10.2120">
    <property type="match status" value="1"/>
</dbReference>
<protein>
    <recommendedName>
        <fullName evidence="1">Peptidase C45 hydrolase domain-containing protein</fullName>
    </recommendedName>
</protein>
<accession>A0AAV5GGG5</accession>
<sequence>MTVQPIVYDVSKPFPVIRCTGSARERGRQHGQQAKTQVHGSINAYKSIFLDLAGLSWDDVLQKAATFEAPLRSQHPDLVEEMEGVADGAGVDFVSILALNVRSEISLAEPLDGCTSLSRVSSDGSRYIAQNWDWKTAIFPSIIVLHIEPDDGSPTIQMMTEAGIIGKMGHNASGVCLVMNAIKAKSLNRKLLPIHLLMRRILQQSNAAAARQYLESLPGCAASVHLMVADKETAFTLETSPKGFTFIEPDENTVLCHTNHFIDADVHRKSNEVNDWLADSPVRLAKIRDTLAQTPDISHERIRELLSDRSNGPRSICRHEGGTGIDTLFTITMNATDGSAQVKVGKPDEAGFVMDLTL</sequence>
<dbReference type="PANTHER" id="PTHR34180:SF1">
    <property type="entry name" value="BETA-ALANYL-DOPAMINE_CARCININE HYDROLASE"/>
    <property type="match status" value="1"/>
</dbReference>
<organism evidence="2 3">
    <name type="scientific">Rhodotorula paludigena</name>
    <dbReference type="NCBI Taxonomy" id="86838"/>
    <lineage>
        <taxon>Eukaryota</taxon>
        <taxon>Fungi</taxon>
        <taxon>Dikarya</taxon>
        <taxon>Basidiomycota</taxon>
        <taxon>Pucciniomycotina</taxon>
        <taxon>Microbotryomycetes</taxon>
        <taxon>Sporidiobolales</taxon>
        <taxon>Sporidiobolaceae</taxon>
        <taxon>Rhodotorula</taxon>
    </lineage>
</organism>
<proteinExistence type="predicted"/>
<dbReference type="Pfam" id="PF03417">
    <property type="entry name" value="AAT"/>
    <property type="match status" value="1"/>
</dbReference>
<gene>
    <name evidence="2" type="ORF">Rhopal_000638-T1</name>
</gene>